<feature type="domain" description="FecR protein" evidence="1">
    <location>
        <begin position="127"/>
        <end position="218"/>
    </location>
</feature>
<reference evidence="3" key="1">
    <citation type="submission" date="2023-01" db="EMBL/GenBank/DDBJ databases">
        <title>Xenophilus mangrovi sp. nov., isolated from soil of Mangrove nature reserve.</title>
        <authorList>
            <person name="Xu S."/>
            <person name="Liu Z."/>
            <person name="Xu Y."/>
        </authorList>
    </citation>
    <scope>NUCLEOTIDE SEQUENCE</scope>
    <source>
        <strain evidence="3">YW8</strain>
    </source>
</reference>
<dbReference type="Pfam" id="PF16220">
    <property type="entry name" value="DUF4880"/>
    <property type="match status" value="1"/>
</dbReference>
<keyword evidence="4" id="KW-1185">Reference proteome</keyword>
<evidence type="ECO:0000313" key="3">
    <source>
        <dbReference type="EMBL" id="MDA7415180.1"/>
    </source>
</evidence>
<gene>
    <name evidence="3" type="ORF">PGB34_02270</name>
</gene>
<feature type="domain" description="FecR N-terminal" evidence="2">
    <location>
        <begin position="17"/>
        <end position="57"/>
    </location>
</feature>
<dbReference type="InterPro" id="IPR032623">
    <property type="entry name" value="FecR_N"/>
</dbReference>
<dbReference type="PANTHER" id="PTHR30273">
    <property type="entry name" value="PERIPLASMIC SIGNAL SENSOR AND SIGMA FACTOR ACTIVATOR FECR-RELATED"/>
    <property type="match status" value="1"/>
</dbReference>
<dbReference type="Pfam" id="PF04773">
    <property type="entry name" value="FecR"/>
    <property type="match status" value="1"/>
</dbReference>
<evidence type="ECO:0000259" key="2">
    <source>
        <dbReference type="Pfam" id="PF16220"/>
    </source>
</evidence>
<dbReference type="Gene3D" id="2.60.120.1440">
    <property type="match status" value="1"/>
</dbReference>
<sequence>MTTSPPSPKLPETLREDARSWVRKLHSGAATQWEAQAFRRWRDASPLHQAAFVEARQQWRMLQPALNRLMQADADVAKLHRQTLHRPEAGRRAFVGLAGAAAAAGVAGVAVYSPLGLWPAADEWNADWRTGAGEQRVVALSDQIGLTLNTRTSVRRLSSNGQTVGLDLLNGEAAIEMPAGAGNFSVVAGAGRCTAESARFEISRLDGRVCVTCLAGRVHIAHPAGERLLLARQQAVYRDHSISGIAAVDPEVASAWRRGELVFRQTPLSVVLDEINRYRPGRVVLMVDALRGKTVTATFRLDRLDLALLQMQRSFGLNARSLPAGVLVLS</sequence>
<evidence type="ECO:0000259" key="1">
    <source>
        <dbReference type="Pfam" id="PF04773"/>
    </source>
</evidence>
<comment type="caution">
    <text evidence="3">The sequence shown here is derived from an EMBL/GenBank/DDBJ whole genome shotgun (WGS) entry which is preliminary data.</text>
</comment>
<dbReference type="AlphaFoldDB" id="A0AAE3N462"/>
<dbReference type="EMBL" id="JAQIPB010000001">
    <property type="protein sequence ID" value="MDA7415180.1"/>
    <property type="molecule type" value="Genomic_DNA"/>
</dbReference>
<dbReference type="Gene3D" id="3.55.50.30">
    <property type="match status" value="1"/>
</dbReference>
<evidence type="ECO:0000313" key="4">
    <source>
        <dbReference type="Proteomes" id="UP001212602"/>
    </source>
</evidence>
<dbReference type="GO" id="GO:0016989">
    <property type="term" value="F:sigma factor antagonist activity"/>
    <property type="evidence" value="ECO:0007669"/>
    <property type="project" value="TreeGrafter"/>
</dbReference>
<protein>
    <submittedName>
        <fullName evidence="3">FecR domain-containing protein</fullName>
    </submittedName>
</protein>
<name>A0AAE3N462_9BURK</name>
<dbReference type="InterPro" id="IPR006860">
    <property type="entry name" value="FecR"/>
</dbReference>
<organism evidence="3 4">
    <name type="scientific">Xenophilus arseniciresistens</name>
    <dbReference type="NCBI Taxonomy" id="1283306"/>
    <lineage>
        <taxon>Bacteria</taxon>
        <taxon>Pseudomonadati</taxon>
        <taxon>Pseudomonadota</taxon>
        <taxon>Betaproteobacteria</taxon>
        <taxon>Burkholderiales</taxon>
        <taxon>Comamonadaceae</taxon>
        <taxon>Xenophilus</taxon>
    </lineage>
</organism>
<dbReference type="Proteomes" id="UP001212602">
    <property type="component" value="Unassembled WGS sequence"/>
</dbReference>
<proteinExistence type="predicted"/>
<dbReference type="PIRSF" id="PIRSF018266">
    <property type="entry name" value="FecR"/>
    <property type="match status" value="1"/>
</dbReference>
<dbReference type="PANTHER" id="PTHR30273:SF2">
    <property type="entry name" value="PROTEIN FECR"/>
    <property type="match status" value="1"/>
</dbReference>
<dbReference type="RefSeq" id="WP_271426442.1">
    <property type="nucleotide sequence ID" value="NZ_JAQIPB010000001.1"/>
</dbReference>
<dbReference type="InterPro" id="IPR012373">
    <property type="entry name" value="Ferrdict_sens_TM"/>
</dbReference>
<accession>A0AAE3N462</accession>